<dbReference type="RefSeq" id="WP_012700798.1">
    <property type="nucleotide sequence ID" value="NC_012560.1"/>
</dbReference>
<evidence type="ECO:0000313" key="7">
    <source>
        <dbReference type="Proteomes" id="UP000002424"/>
    </source>
</evidence>
<dbReference type="PANTHER" id="PTHR46847">
    <property type="entry name" value="D-ALLOSE-BINDING PERIPLASMIC PROTEIN-RELATED"/>
    <property type="match status" value="1"/>
</dbReference>
<evidence type="ECO:0000256" key="3">
    <source>
        <dbReference type="ARBA" id="ARBA00022729"/>
    </source>
</evidence>
<dbReference type="PANTHER" id="PTHR46847:SF1">
    <property type="entry name" value="D-ALLOSE-BINDING PERIPLASMIC PROTEIN-RELATED"/>
    <property type="match status" value="1"/>
</dbReference>
<comment type="subcellular location">
    <subcellularLocation>
        <location evidence="1">Cell envelope</location>
    </subcellularLocation>
</comment>
<protein>
    <submittedName>
        <fullName evidence="6">Periplasmic sugar-binding protein</fullName>
    </submittedName>
</protein>
<dbReference type="GO" id="GO:0055085">
    <property type="term" value="P:transmembrane transport"/>
    <property type="evidence" value="ECO:0007669"/>
    <property type="project" value="UniProtKB-ARBA"/>
</dbReference>
<dbReference type="Proteomes" id="UP000002424">
    <property type="component" value="Chromosome"/>
</dbReference>
<keyword evidence="3 4" id="KW-0732">Signal</keyword>
<feature type="domain" description="Periplasmic binding protein" evidence="5">
    <location>
        <begin position="31"/>
        <end position="282"/>
    </location>
</feature>
<evidence type="ECO:0000256" key="4">
    <source>
        <dbReference type="SAM" id="SignalP"/>
    </source>
</evidence>
<dbReference type="HOGENOM" id="CLU_037628_3_2_6"/>
<reference evidence="6 7" key="1">
    <citation type="journal article" date="2009" name="J. Bacteriol.">
        <title>Genome sequence of Azotobacter vinelandii, an obligate aerobe specialized to support diverse anaerobic metabolic processes.</title>
        <authorList>
            <person name="Setubal J.C."/>
            <person name="dos Santos P."/>
            <person name="Goldman B.S."/>
            <person name="Ertesvag H."/>
            <person name="Espin G."/>
            <person name="Rubio L.M."/>
            <person name="Valla S."/>
            <person name="Almeida N.F."/>
            <person name="Balasubramanian D."/>
            <person name="Cromes L."/>
            <person name="Curatti L."/>
            <person name="Du Z."/>
            <person name="Godsy E."/>
            <person name="Goodner B."/>
            <person name="Hellner-Burris K."/>
            <person name="Hernandez J.A."/>
            <person name="Houmiel K."/>
            <person name="Imperial J."/>
            <person name="Kennedy C."/>
            <person name="Larson T.J."/>
            <person name="Latreille P."/>
            <person name="Ligon L.S."/>
            <person name="Lu J."/>
            <person name="Maerk M."/>
            <person name="Miller N.M."/>
            <person name="Norton S."/>
            <person name="O'Carroll I.P."/>
            <person name="Paulsen I."/>
            <person name="Raulfs E.C."/>
            <person name="Roemer R."/>
            <person name="Rosser J."/>
            <person name="Segura D."/>
            <person name="Slater S."/>
            <person name="Stricklin S.L."/>
            <person name="Studholme D.J."/>
            <person name="Sun J."/>
            <person name="Viana C.J."/>
            <person name="Wallin E."/>
            <person name="Wang B."/>
            <person name="Wheeler C."/>
            <person name="Zhu H."/>
            <person name="Dean D.R."/>
            <person name="Dixon R."/>
            <person name="Wood D."/>
        </authorList>
    </citation>
    <scope>NUCLEOTIDE SEQUENCE [LARGE SCALE GENOMIC DNA]</scope>
    <source>
        <strain evidence="7">DJ / ATCC BAA-1303</strain>
    </source>
</reference>
<dbReference type="EnsemblBacteria" id="ACO78399">
    <property type="protein sequence ID" value="ACO78399"/>
    <property type="gene ID" value="Avin_22080"/>
</dbReference>
<dbReference type="OrthoDB" id="9813037at2"/>
<evidence type="ECO:0000256" key="2">
    <source>
        <dbReference type="ARBA" id="ARBA00007639"/>
    </source>
</evidence>
<proteinExistence type="inferred from homology"/>
<dbReference type="GO" id="GO:0030246">
    <property type="term" value="F:carbohydrate binding"/>
    <property type="evidence" value="ECO:0007669"/>
    <property type="project" value="UniProtKB-ARBA"/>
</dbReference>
<dbReference type="SUPFAM" id="SSF53822">
    <property type="entry name" value="Periplasmic binding protein-like I"/>
    <property type="match status" value="1"/>
</dbReference>
<dbReference type="Pfam" id="PF13407">
    <property type="entry name" value="Peripla_BP_4"/>
    <property type="match status" value="1"/>
</dbReference>
<dbReference type="CDD" id="cd06313">
    <property type="entry name" value="PBP1_ABC_ThpA_XypA"/>
    <property type="match status" value="1"/>
</dbReference>
<dbReference type="Gene3D" id="3.40.50.2300">
    <property type="match status" value="2"/>
</dbReference>
<evidence type="ECO:0000259" key="5">
    <source>
        <dbReference type="Pfam" id="PF13407"/>
    </source>
</evidence>
<dbReference type="STRING" id="322710.Avin_22080"/>
<name>C1DG88_AZOVD</name>
<feature type="signal peptide" evidence="4">
    <location>
        <begin position="1"/>
        <end position="23"/>
    </location>
</feature>
<gene>
    <name evidence="6" type="ordered locus">Avin_22080</name>
</gene>
<accession>C1DG88</accession>
<feature type="chain" id="PRO_5002906284" evidence="4">
    <location>
        <begin position="24"/>
        <end position="333"/>
    </location>
</feature>
<dbReference type="InterPro" id="IPR025997">
    <property type="entry name" value="SBP_2_dom"/>
</dbReference>
<keyword evidence="7" id="KW-1185">Reference proteome</keyword>
<dbReference type="KEGG" id="avn:Avin_22080"/>
<dbReference type="AlphaFoldDB" id="C1DG88"/>
<dbReference type="GeneID" id="88185412"/>
<evidence type="ECO:0000256" key="1">
    <source>
        <dbReference type="ARBA" id="ARBA00004196"/>
    </source>
</evidence>
<dbReference type="InterPro" id="IPR028082">
    <property type="entry name" value="Peripla_BP_I"/>
</dbReference>
<dbReference type="GO" id="GO:0030313">
    <property type="term" value="C:cell envelope"/>
    <property type="evidence" value="ECO:0007669"/>
    <property type="project" value="UniProtKB-SubCell"/>
</dbReference>
<comment type="similarity">
    <text evidence="2">Belongs to the bacterial solute-binding protein 2 family.</text>
</comment>
<sequence length="333" mass="36220">MKLTSVFTALAAASFLVSNIAQAESYKVGAAVYGLKGQFMQNWVRELKQHPAVLDGTVQLTIFDGNYDALTQNNQIDTMVTQQYDAILFVPIDTKAAAGAVARAQASDVLVIASNTNIANSKAPFIGNDDIEGGRLQAQAMVDRLGGKGNVVIIQGPIGQSAQIDREKGELEILQKHPEIKIVEKKTANWSRSEAMSLTEDWLNAYPNGINGIIAQNDDMALGALQAVKGRNLSHQDMPITSIDGMPDAIRVAKNGEVITFLQDAQAQSQGALDIALRKLVGSDYKPRSVIWQRYAKDVEWSDGTSKAYILPWVPVTRTNADTLYQQVTQSTK</sequence>
<organism evidence="6 7">
    <name type="scientific">Azotobacter vinelandii (strain DJ / ATCC BAA-1303)</name>
    <dbReference type="NCBI Taxonomy" id="322710"/>
    <lineage>
        <taxon>Bacteria</taxon>
        <taxon>Pseudomonadati</taxon>
        <taxon>Pseudomonadota</taxon>
        <taxon>Gammaproteobacteria</taxon>
        <taxon>Pseudomonadales</taxon>
        <taxon>Pseudomonadaceae</taxon>
        <taxon>Azotobacter</taxon>
    </lineage>
</organism>
<dbReference type="EMBL" id="CP001157">
    <property type="protein sequence ID" value="ACO78399.1"/>
    <property type="molecule type" value="Genomic_DNA"/>
</dbReference>
<evidence type="ECO:0000313" key="6">
    <source>
        <dbReference type="EMBL" id="ACO78399.1"/>
    </source>
</evidence>
<dbReference type="eggNOG" id="COG1879">
    <property type="taxonomic scope" value="Bacteria"/>
</dbReference>